<evidence type="ECO:0000256" key="2">
    <source>
        <dbReference type="ARBA" id="ARBA00022692"/>
    </source>
</evidence>
<evidence type="ECO:0000313" key="6">
    <source>
        <dbReference type="EMBL" id="VDN14611.1"/>
    </source>
</evidence>
<dbReference type="Proteomes" id="UP000281553">
    <property type="component" value="Unassembled WGS sequence"/>
</dbReference>
<sequence length="159" mass="18581">MPPCLHIAVTDGKDYVRLLMSGFSPKYCGWLPFRREPYSVCVRSVNRFAAYTEKCFNDIQESMKGYVYLPFLVVVMVCWVFFFLFMPETKNRTFDEVARDLAFGTIVVGRRTAALQTTITSRLKLVLLRRPESAFSEFELPELSKMRYCGVHFRFYFAS</sequence>
<protein>
    <recommendedName>
        <fullName evidence="8">Major facilitator superfamily (MFS) profile domain-containing protein</fullName>
    </recommendedName>
</protein>
<organism evidence="6 7">
    <name type="scientific">Dibothriocephalus latus</name>
    <name type="common">Fish tapeworm</name>
    <name type="synonym">Diphyllobothrium latum</name>
    <dbReference type="NCBI Taxonomy" id="60516"/>
    <lineage>
        <taxon>Eukaryota</taxon>
        <taxon>Metazoa</taxon>
        <taxon>Spiralia</taxon>
        <taxon>Lophotrochozoa</taxon>
        <taxon>Platyhelminthes</taxon>
        <taxon>Cestoda</taxon>
        <taxon>Eucestoda</taxon>
        <taxon>Diphyllobothriidea</taxon>
        <taxon>Diphyllobothriidae</taxon>
        <taxon>Dibothriocephalus</taxon>
    </lineage>
</organism>
<feature type="transmembrane region" description="Helical" evidence="5">
    <location>
        <begin position="66"/>
        <end position="85"/>
    </location>
</feature>
<dbReference type="OrthoDB" id="6283376at2759"/>
<evidence type="ECO:0008006" key="8">
    <source>
        <dbReference type="Google" id="ProtNLM"/>
    </source>
</evidence>
<proteinExistence type="predicted"/>
<accession>A0A3P7M9E9</accession>
<evidence type="ECO:0000256" key="5">
    <source>
        <dbReference type="SAM" id="Phobius"/>
    </source>
</evidence>
<dbReference type="Pfam" id="PF00083">
    <property type="entry name" value="Sugar_tr"/>
    <property type="match status" value="1"/>
</dbReference>
<name>A0A3P7M9E9_DIBLA</name>
<comment type="subcellular location">
    <subcellularLocation>
        <location evidence="1">Membrane</location>
    </subcellularLocation>
</comment>
<evidence type="ECO:0000256" key="4">
    <source>
        <dbReference type="ARBA" id="ARBA00023136"/>
    </source>
</evidence>
<gene>
    <name evidence="6" type="ORF">DILT_LOCUS10442</name>
</gene>
<evidence type="ECO:0000313" key="7">
    <source>
        <dbReference type="Proteomes" id="UP000281553"/>
    </source>
</evidence>
<dbReference type="InterPro" id="IPR036259">
    <property type="entry name" value="MFS_trans_sf"/>
</dbReference>
<dbReference type="GO" id="GO:0016020">
    <property type="term" value="C:membrane"/>
    <property type="evidence" value="ECO:0007669"/>
    <property type="project" value="UniProtKB-SubCell"/>
</dbReference>
<keyword evidence="3 5" id="KW-1133">Transmembrane helix</keyword>
<dbReference type="GO" id="GO:0022857">
    <property type="term" value="F:transmembrane transporter activity"/>
    <property type="evidence" value="ECO:0007669"/>
    <property type="project" value="InterPro"/>
</dbReference>
<evidence type="ECO:0000256" key="1">
    <source>
        <dbReference type="ARBA" id="ARBA00004370"/>
    </source>
</evidence>
<reference evidence="6 7" key="1">
    <citation type="submission" date="2018-11" db="EMBL/GenBank/DDBJ databases">
        <authorList>
            <consortium name="Pathogen Informatics"/>
        </authorList>
    </citation>
    <scope>NUCLEOTIDE SEQUENCE [LARGE SCALE GENOMIC DNA]</scope>
</reference>
<dbReference type="EMBL" id="UYRU01059774">
    <property type="protein sequence ID" value="VDN14611.1"/>
    <property type="molecule type" value="Genomic_DNA"/>
</dbReference>
<keyword evidence="4 5" id="KW-0472">Membrane</keyword>
<dbReference type="AlphaFoldDB" id="A0A3P7M9E9"/>
<evidence type="ECO:0000256" key="3">
    <source>
        <dbReference type="ARBA" id="ARBA00022989"/>
    </source>
</evidence>
<keyword evidence="2 5" id="KW-0812">Transmembrane</keyword>
<dbReference type="Gene3D" id="1.20.1250.20">
    <property type="entry name" value="MFS general substrate transporter like domains"/>
    <property type="match status" value="1"/>
</dbReference>
<keyword evidence="7" id="KW-1185">Reference proteome</keyword>
<dbReference type="InterPro" id="IPR005828">
    <property type="entry name" value="MFS_sugar_transport-like"/>
</dbReference>